<organism evidence="1 2">
    <name type="scientific">Megasphaera massiliensis</name>
    <dbReference type="NCBI Taxonomy" id="1232428"/>
    <lineage>
        <taxon>Bacteria</taxon>
        <taxon>Bacillati</taxon>
        <taxon>Bacillota</taxon>
        <taxon>Negativicutes</taxon>
        <taxon>Veillonellales</taxon>
        <taxon>Veillonellaceae</taxon>
        <taxon>Megasphaera</taxon>
    </lineage>
</organism>
<name>A0ABT1SVP9_9FIRM</name>
<dbReference type="PANTHER" id="PTHR32154:SF0">
    <property type="entry name" value="PYRUVATE-FLAVODOXIN OXIDOREDUCTASE-RELATED"/>
    <property type="match status" value="1"/>
</dbReference>
<dbReference type="Gene3D" id="3.40.50.970">
    <property type="match status" value="1"/>
</dbReference>
<evidence type="ECO:0008006" key="3">
    <source>
        <dbReference type="Google" id="ProtNLM"/>
    </source>
</evidence>
<dbReference type="PANTHER" id="PTHR32154">
    <property type="entry name" value="PYRUVATE-FLAVODOXIN OXIDOREDUCTASE-RELATED"/>
    <property type="match status" value="1"/>
</dbReference>
<sequence>YDMKQFLVKRSKWIFGCDGWAYDIAYGGLDHVLAQGEDINGLVFDTEVYSNTGGQAAKATPTAAVAQFA</sequence>
<dbReference type="SUPFAM" id="SSF52518">
    <property type="entry name" value="Thiamin diphosphate-binding fold (THDP-binding)"/>
    <property type="match status" value="1"/>
</dbReference>
<gene>
    <name evidence="1" type="ORF">NE675_12440</name>
</gene>
<protein>
    <recommendedName>
        <fullName evidence="3">Pyruvate:ferredoxin (Flavodoxin) oxidoreductase</fullName>
    </recommendedName>
</protein>
<comment type="caution">
    <text evidence="1">The sequence shown here is derived from an EMBL/GenBank/DDBJ whole genome shotgun (WGS) entry which is preliminary data.</text>
</comment>
<feature type="non-terminal residue" evidence="1">
    <location>
        <position position="69"/>
    </location>
</feature>
<accession>A0ABT1SVP9</accession>
<feature type="non-terminal residue" evidence="1">
    <location>
        <position position="1"/>
    </location>
</feature>
<dbReference type="InterPro" id="IPR029061">
    <property type="entry name" value="THDP-binding"/>
</dbReference>
<evidence type="ECO:0000313" key="2">
    <source>
        <dbReference type="Proteomes" id="UP001206692"/>
    </source>
</evidence>
<reference evidence="1 2" key="1">
    <citation type="submission" date="2022-06" db="EMBL/GenBank/DDBJ databases">
        <title>Isolation of gut microbiota from human fecal samples.</title>
        <authorList>
            <person name="Pamer E.G."/>
            <person name="Barat B."/>
            <person name="Waligurski E."/>
            <person name="Medina S."/>
            <person name="Paddock L."/>
            <person name="Mostad J."/>
        </authorList>
    </citation>
    <scope>NUCLEOTIDE SEQUENCE [LARGE SCALE GENOMIC DNA]</scope>
    <source>
        <strain evidence="1 2">DFI.1.1</strain>
    </source>
</reference>
<keyword evidence="2" id="KW-1185">Reference proteome</keyword>
<dbReference type="Proteomes" id="UP001206692">
    <property type="component" value="Unassembled WGS sequence"/>
</dbReference>
<dbReference type="RefSeq" id="WP_256186366.1">
    <property type="nucleotide sequence ID" value="NZ_JANGEW010000316.1"/>
</dbReference>
<proteinExistence type="predicted"/>
<evidence type="ECO:0000313" key="1">
    <source>
        <dbReference type="EMBL" id="MCQ5343817.1"/>
    </source>
</evidence>
<dbReference type="InterPro" id="IPR050722">
    <property type="entry name" value="Pyruvate:ferred/Flavod_OxRd"/>
</dbReference>
<dbReference type="EMBL" id="JANGEW010000316">
    <property type="protein sequence ID" value="MCQ5343817.1"/>
    <property type="molecule type" value="Genomic_DNA"/>
</dbReference>